<evidence type="ECO:0000313" key="2">
    <source>
        <dbReference type="Proteomes" id="UP001595722"/>
    </source>
</evidence>
<dbReference type="Proteomes" id="UP001595722">
    <property type="component" value="Unassembled WGS sequence"/>
</dbReference>
<gene>
    <name evidence="1" type="ORF">ACFOMG_04995</name>
</gene>
<protein>
    <submittedName>
        <fullName evidence="1">Uncharacterized protein</fullName>
    </submittedName>
</protein>
<name>A0ABV7VTQ2_9GAMM</name>
<proteinExistence type="predicted"/>
<comment type="caution">
    <text evidence="1">The sequence shown here is derived from an EMBL/GenBank/DDBJ whole genome shotgun (WGS) entry which is preliminary data.</text>
</comment>
<sequence length="129" mass="14289">MSIPFILFVVTAVTVLLVIGRFRLSYAKPQRIQGAVIYQMVRLGASVRTLFETTLGNKPVMIQHSSGPILVYLSADDWRALHPESPLKMAQQGYSIRADIELPVLLAGGWGKGRLLAWEKQNVTANVVK</sequence>
<evidence type="ECO:0000313" key="1">
    <source>
        <dbReference type="EMBL" id="MFC3679468.1"/>
    </source>
</evidence>
<keyword evidence="2" id="KW-1185">Reference proteome</keyword>
<accession>A0ABV7VTQ2</accession>
<dbReference type="EMBL" id="JBHRYB010000005">
    <property type="protein sequence ID" value="MFC3679468.1"/>
    <property type="molecule type" value="Genomic_DNA"/>
</dbReference>
<dbReference type="RefSeq" id="WP_376865168.1">
    <property type="nucleotide sequence ID" value="NZ_JBHRYB010000005.1"/>
</dbReference>
<reference evidence="2" key="1">
    <citation type="journal article" date="2019" name="Int. J. Syst. Evol. Microbiol.">
        <title>The Global Catalogue of Microorganisms (GCM) 10K type strain sequencing project: providing services to taxonomists for standard genome sequencing and annotation.</title>
        <authorList>
            <consortium name="The Broad Institute Genomics Platform"/>
            <consortium name="The Broad Institute Genome Sequencing Center for Infectious Disease"/>
            <person name="Wu L."/>
            <person name="Ma J."/>
        </authorList>
    </citation>
    <scope>NUCLEOTIDE SEQUENCE [LARGE SCALE GENOMIC DNA]</scope>
    <source>
        <strain evidence="2">KCTC 42424</strain>
    </source>
</reference>
<organism evidence="1 2">
    <name type="scientific">Bacterioplanoides pacificum</name>
    <dbReference type="NCBI Taxonomy" id="1171596"/>
    <lineage>
        <taxon>Bacteria</taxon>
        <taxon>Pseudomonadati</taxon>
        <taxon>Pseudomonadota</taxon>
        <taxon>Gammaproteobacteria</taxon>
        <taxon>Oceanospirillales</taxon>
        <taxon>Oceanospirillaceae</taxon>
        <taxon>Bacterioplanoides</taxon>
    </lineage>
</organism>